<dbReference type="InterPro" id="IPR007125">
    <property type="entry name" value="H2A/H2B/H3"/>
</dbReference>
<dbReference type="AlphaFoldDB" id="K0R5T5"/>
<dbReference type="Gene3D" id="1.10.20.10">
    <property type="entry name" value="Histone, subunit A"/>
    <property type="match status" value="1"/>
</dbReference>
<dbReference type="PRINTS" id="PR00622">
    <property type="entry name" value="HISTONEH3"/>
</dbReference>
<feature type="domain" description="Core Histone H2A/H2B/H3" evidence="14">
    <location>
        <begin position="80"/>
        <end position="167"/>
    </location>
</feature>
<evidence type="ECO:0000256" key="6">
    <source>
        <dbReference type="ARBA" id="ARBA00022454"/>
    </source>
</evidence>
<gene>
    <name evidence="15" type="ORF">THAOC_33105</name>
</gene>
<evidence type="ECO:0000256" key="3">
    <source>
        <dbReference type="ARBA" id="ARBA00004286"/>
    </source>
</evidence>
<dbReference type="InterPro" id="IPR009072">
    <property type="entry name" value="Histone-fold"/>
</dbReference>
<evidence type="ECO:0000256" key="10">
    <source>
        <dbReference type="ARBA" id="ARBA00023125"/>
    </source>
</evidence>
<evidence type="ECO:0000256" key="2">
    <source>
        <dbReference type="ARBA" id="ARBA00004123"/>
    </source>
</evidence>
<dbReference type="PANTHER" id="PTHR11426">
    <property type="entry name" value="HISTONE H3"/>
    <property type="match status" value="1"/>
</dbReference>
<evidence type="ECO:0000256" key="7">
    <source>
        <dbReference type="ARBA" id="ARBA00022481"/>
    </source>
</evidence>
<dbReference type="OrthoDB" id="34920at2759"/>
<evidence type="ECO:0000313" key="15">
    <source>
        <dbReference type="EMBL" id="EJK48130.1"/>
    </source>
</evidence>
<evidence type="ECO:0000256" key="13">
    <source>
        <dbReference type="SAM" id="MobiDB-lite"/>
    </source>
</evidence>
<dbReference type="GO" id="GO:0046982">
    <property type="term" value="F:protein heterodimerization activity"/>
    <property type="evidence" value="ECO:0007669"/>
    <property type="project" value="InterPro"/>
</dbReference>
<keyword evidence="9" id="KW-0007">Acetylation</keyword>
<comment type="function">
    <text evidence="1">Core component of nucleosome. Nucleosomes wrap and compact DNA into chromatin, limiting DNA accessibility to the cellular machineries which require DNA as a template. Histones thereby play a central role in transcription regulation, DNA repair, DNA replication and chromosomal stability. DNA accessibility is regulated via a complex set of post-translational modifications of histones, also called histone code, and nucleosome remodeling.</text>
</comment>
<evidence type="ECO:0000256" key="5">
    <source>
        <dbReference type="ARBA" id="ARBA00011538"/>
    </source>
</evidence>
<evidence type="ECO:0000256" key="4">
    <source>
        <dbReference type="ARBA" id="ARBA00010343"/>
    </source>
</evidence>
<accession>K0R5T5</accession>
<dbReference type="SUPFAM" id="SSF47113">
    <property type="entry name" value="Histone-fold"/>
    <property type="match status" value="1"/>
</dbReference>
<dbReference type="CDD" id="cd22911">
    <property type="entry name" value="HFD_H3"/>
    <property type="match status" value="1"/>
</dbReference>
<name>K0R5T5_THAOC</name>
<dbReference type="Proteomes" id="UP000266841">
    <property type="component" value="Unassembled WGS sequence"/>
</dbReference>
<dbReference type="eggNOG" id="KOG1745">
    <property type="taxonomic scope" value="Eukaryota"/>
</dbReference>
<proteinExistence type="inferred from homology"/>
<comment type="subunit">
    <text evidence="5">The nucleosome is a histone octamer containing two molecules each of H2A, H2B, H3 and H4 assembled in one H3-H4 heterotetramer and two H2A-H2B heterodimers. The octamer wraps approximately 147 bp of DNA.</text>
</comment>
<dbReference type="GO" id="GO:0000786">
    <property type="term" value="C:nucleosome"/>
    <property type="evidence" value="ECO:0007669"/>
    <property type="project" value="UniProtKB-KW"/>
</dbReference>
<dbReference type="FunFam" id="1.10.20.10:FF:000024">
    <property type="entry name" value="Histone H3"/>
    <property type="match status" value="1"/>
</dbReference>
<comment type="subcellular location">
    <subcellularLocation>
        <location evidence="3">Chromosome</location>
    </subcellularLocation>
    <subcellularLocation>
        <location evidence="2">Nucleus</location>
    </subcellularLocation>
</comment>
<evidence type="ECO:0000259" key="14">
    <source>
        <dbReference type="Pfam" id="PF00125"/>
    </source>
</evidence>
<dbReference type="GO" id="GO:0030527">
    <property type="term" value="F:structural constituent of chromatin"/>
    <property type="evidence" value="ECO:0007669"/>
    <property type="project" value="InterPro"/>
</dbReference>
<evidence type="ECO:0000256" key="11">
    <source>
        <dbReference type="ARBA" id="ARBA00023242"/>
    </source>
</evidence>
<dbReference type="InterPro" id="IPR000164">
    <property type="entry name" value="Histone_H3/CENP-A"/>
</dbReference>
<evidence type="ECO:0000256" key="9">
    <source>
        <dbReference type="ARBA" id="ARBA00022990"/>
    </source>
</evidence>
<dbReference type="GO" id="GO:0005634">
    <property type="term" value="C:nucleus"/>
    <property type="evidence" value="ECO:0007669"/>
    <property type="project" value="UniProtKB-SubCell"/>
</dbReference>
<keyword evidence="12" id="KW-0544">Nucleosome core</keyword>
<keyword evidence="7" id="KW-0488">Methylation</keyword>
<evidence type="ECO:0000256" key="12">
    <source>
        <dbReference type="ARBA" id="ARBA00023269"/>
    </source>
</evidence>
<keyword evidence="16" id="KW-1185">Reference proteome</keyword>
<comment type="caution">
    <text evidence="15">The sequence shown here is derived from an EMBL/GenBank/DDBJ whole genome shotgun (WGS) entry which is preliminary data.</text>
</comment>
<dbReference type="EMBL" id="AGNL01046242">
    <property type="protein sequence ID" value="EJK48130.1"/>
    <property type="molecule type" value="Genomic_DNA"/>
</dbReference>
<keyword evidence="11" id="KW-0539">Nucleus</keyword>
<evidence type="ECO:0000256" key="8">
    <source>
        <dbReference type="ARBA" id="ARBA00022553"/>
    </source>
</evidence>
<keyword evidence="10" id="KW-0238">DNA-binding</keyword>
<protein>
    <recommendedName>
        <fullName evidence="14">Core Histone H2A/H2B/H3 domain-containing protein</fullName>
    </recommendedName>
</protein>
<keyword evidence="8" id="KW-0597">Phosphoprotein</keyword>
<evidence type="ECO:0000313" key="16">
    <source>
        <dbReference type="Proteomes" id="UP000266841"/>
    </source>
</evidence>
<feature type="region of interest" description="Disordered" evidence="13">
    <location>
        <begin position="1"/>
        <end position="27"/>
    </location>
</feature>
<dbReference type="GO" id="GO:0003677">
    <property type="term" value="F:DNA binding"/>
    <property type="evidence" value="ECO:0007669"/>
    <property type="project" value="UniProtKB-KW"/>
</dbReference>
<keyword evidence="6" id="KW-0158">Chromosome</keyword>
<evidence type="ECO:0000256" key="1">
    <source>
        <dbReference type="ARBA" id="ARBA00002001"/>
    </source>
</evidence>
<dbReference type="SMART" id="SM00428">
    <property type="entry name" value="H3"/>
    <property type="match status" value="1"/>
</dbReference>
<reference evidence="15 16" key="1">
    <citation type="journal article" date="2012" name="Genome Biol.">
        <title>Genome and low-iron response of an oceanic diatom adapted to chronic iron limitation.</title>
        <authorList>
            <person name="Lommer M."/>
            <person name="Specht M."/>
            <person name="Roy A.S."/>
            <person name="Kraemer L."/>
            <person name="Andreson R."/>
            <person name="Gutowska M.A."/>
            <person name="Wolf J."/>
            <person name="Bergner S.V."/>
            <person name="Schilhabel M.B."/>
            <person name="Klostermeier U.C."/>
            <person name="Beiko R.G."/>
            <person name="Rosenstiel P."/>
            <person name="Hippler M."/>
            <person name="Laroche J."/>
        </authorList>
    </citation>
    <scope>NUCLEOTIDE SEQUENCE [LARGE SCALE GENOMIC DNA]</scope>
    <source>
        <strain evidence="15 16">CCMP1005</strain>
    </source>
</reference>
<comment type="similarity">
    <text evidence="4">Belongs to the histone H3 family.</text>
</comment>
<organism evidence="15 16">
    <name type="scientific">Thalassiosira oceanica</name>
    <name type="common">Marine diatom</name>
    <dbReference type="NCBI Taxonomy" id="159749"/>
    <lineage>
        <taxon>Eukaryota</taxon>
        <taxon>Sar</taxon>
        <taxon>Stramenopiles</taxon>
        <taxon>Ochrophyta</taxon>
        <taxon>Bacillariophyta</taxon>
        <taxon>Coscinodiscophyceae</taxon>
        <taxon>Thalassiosirophycidae</taxon>
        <taxon>Thalassiosirales</taxon>
        <taxon>Thalassiosiraceae</taxon>
        <taxon>Thalassiosira</taxon>
    </lineage>
</organism>
<dbReference type="OMA" id="ANDCAIH"/>
<dbReference type="Pfam" id="PF00125">
    <property type="entry name" value="Histone"/>
    <property type="match status" value="1"/>
</dbReference>
<sequence>MARTKQTARKSTGGKAPRKQVSAPMAVTGGDTFASTGRAALEYPGAGAVCTARTPVLATKAARKSAPTAGGVKKPHRYRPGTVALREIRKYQKSTELLIRKAPFQRLVREIAQDFKTDLRFQSTAVLALQEASEAYLVGLFEDTNLCAIHAKRVTIMPKDIQLARRIRGERA</sequence>
<dbReference type="PROSITE" id="PS00959">
    <property type="entry name" value="HISTONE_H3_2"/>
    <property type="match status" value="1"/>
</dbReference>